<evidence type="ECO:0000256" key="2">
    <source>
        <dbReference type="ARBA" id="ARBA00008456"/>
    </source>
</evidence>
<dbReference type="OrthoDB" id="17560at2759"/>
<comment type="similarity">
    <text evidence="2">Belongs to the dienelactone hydrolase family.</text>
</comment>
<comment type="subcellular location">
    <subcellularLocation>
        <location evidence="1">Cytoplasm</location>
        <location evidence="1">Cytosol</location>
    </subcellularLocation>
</comment>
<dbReference type="PANTHER" id="PTHR46812">
    <property type="entry name" value="CARBOXYMETHYLENEBUTENOLIDASE HOMOLOG"/>
    <property type="match status" value="1"/>
</dbReference>
<reference evidence="5" key="1">
    <citation type="journal article" date="2023" name="DNA Res.">
        <title>Chromosome-level genome assembly of Phrynocephalus forsythii using third-generation DNA sequencing and Hi-C analysis.</title>
        <authorList>
            <person name="Qi Y."/>
            <person name="Zhao W."/>
            <person name="Zhao Y."/>
            <person name="Niu C."/>
            <person name="Cao S."/>
            <person name="Zhang Y."/>
        </authorList>
    </citation>
    <scope>NUCLEOTIDE SEQUENCE</scope>
    <source>
        <tissue evidence="5">Muscle</tissue>
    </source>
</reference>
<gene>
    <name evidence="5" type="ORF">JRQ81_011902</name>
</gene>
<dbReference type="SUPFAM" id="SSF53474">
    <property type="entry name" value="alpha/beta-Hydrolases"/>
    <property type="match status" value="1"/>
</dbReference>
<evidence type="ECO:0000259" key="4">
    <source>
        <dbReference type="Pfam" id="PF01738"/>
    </source>
</evidence>
<dbReference type="Gene3D" id="3.40.50.1820">
    <property type="entry name" value="alpha/beta hydrolase"/>
    <property type="match status" value="1"/>
</dbReference>
<evidence type="ECO:0000256" key="3">
    <source>
        <dbReference type="ARBA" id="ARBA00014180"/>
    </source>
</evidence>
<proteinExistence type="inferred from homology"/>
<dbReference type="GO" id="GO:0005829">
    <property type="term" value="C:cytosol"/>
    <property type="evidence" value="ECO:0007669"/>
    <property type="project" value="UniProtKB-SubCell"/>
</dbReference>
<comment type="caution">
    <text evidence="5">The sequence shown here is derived from an EMBL/GenBank/DDBJ whole genome shotgun (WGS) entry which is preliminary data.</text>
</comment>
<feature type="domain" description="Dienelactone hydrolase" evidence="4">
    <location>
        <begin position="30"/>
        <end position="244"/>
    </location>
</feature>
<sequence>MTSKDLPFQYDVGRRSIYVGRGKEIQVEHIKAYICQPDYDTNKAVILVHDIYGWQFPDTRYITDILAANGYVTICPDFFLGKEPWKTTDHWHDFGDWLKDRDPMKVDKTAATVLKYLKEKCHAVNIGIVGFSWGGMAVHHLMLKNPELKAGVSAYGIIRNSEDRYDLLNPTFFVFGGKDHTISLDQVTLLEKKLKDYCRVSYKVKVYPGQVHGFAQCKPEDMKPKDVPYMEEARMDIINWLNKYIMF</sequence>
<dbReference type="Proteomes" id="UP001142489">
    <property type="component" value="Unassembled WGS sequence"/>
</dbReference>
<keyword evidence="6" id="KW-1185">Reference proteome</keyword>
<organism evidence="5 6">
    <name type="scientific">Phrynocephalus forsythii</name>
    <dbReference type="NCBI Taxonomy" id="171643"/>
    <lineage>
        <taxon>Eukaryota</taxon>
        <taxon>Metazoa</taxon>
        <taxon>Chordata</taxon>
        <taxon>Craniata</taxon>
        <taxon>Vertebrata</taxon>
        <taxon>Euteleostomi</taxon>
        <taxon>Lepidosauria</taxon>
        <taxon>Squamata</taxon>
        <taxon>Bifurcata</taxon>
        <taxon>Unidentata</taxon>
        <taxon>Episquamata</taxon>
        <taxon>Toxicofera</taxon>
        <taxon>Iguania</taxon>
        <taxon>Acrodonta</taxon>
        <taxon>Agamidae</taxon>
        <taxon>Agaminae</taxon>
        <taxon>Phrynocephalus</taxon>
    </lineage>
</organism>
<accession>A0A9Q0Y0U3</accession>
<evidence type="ECO:0000313" key="5">
    <source>
        <dbReference type="EMBL" id="KAJ7338401.1"/>
    </source>
</evidence>
<dbReference type="PANTHER" id="PTHR46812:SF2">
    <property type="entry name" value="CARBOXYMETHYLENEBUTENOLIDASE HOMOLOG"/>
    <property type="match status" value="1"/>
</dbReference>
<dbReference type="InterPro" id="IPR002925">
    <property type="entry name" value="Dienelactn_hydro"/>
</dbReference>
<dbReference type="InterPro" id="IPR029058">
    <property type="entry name" value="AB_hydrolase_fold"/>
</dbReference>
<dbReference type="Pfam" id="PF01738">
    <property type="entry name" value="DLH"/>
    <property type="match status" value="1"/>
</dbReference>
<evidence type="ECO:0000256" key="1">
    <source>
        <dbReference type="ARBA" id="ARBA00004514"/>
    </source>
</evidence>
<dbReference type="AlphaFoldDB" id="A0A9Q0Y0U3"/>
<dbReference type="EMBL" id="JAPFRF010000003">
    <property type="protein sequence ID" value="KAJ7338401.1"/>
    <property type="molecule type" value="Genomic_DNA"/>
</dbReference>
<dbReference type="InterPro" id="IPR042946">
    <property type="entry name" value="CMBL"/>
</dbReference>
<dbReference type="GO" id="GO:0016787">
    <property type="term" value="F:hydrolase activity"/>
    <property type="evidence" value="ECO:0007669"/>
    <property type="project" value="InterPro"/>
</dbReference>
<evidence type="ECO:0000313" key="6">
    <source>
        <dbReference type="Proteomes" id="UP001142489"/>
    </source>
</evidence>
<protein>
    <recommendedName>
        <fullName evidence="3">Carboxymethylenebutenolidase homolog</fullName>
    </recommendedName>
</protein>
<name>A0A9Q0Y0U3_9SAUR</name>